<evidence type="ECO:0000256" key="5">
    <source>
        <dbReference type="PROSITE-ProRule" id="PRU01248"/>
    </source>
</evidence>
<organism evidence="7 9">
    <name type="scientific">Phocaeicola sartorii</name>
    <dbReference type="NCBI Taxonomy" id="671267"/>
    <lineage>
        <taxon>Bacteria</taxon>
        <taxon>Pseudomonadati</taxon>
        <taxon>Bacteroidota</taxon>
        <taxon>Bacteroidia</taxon>
        <taxon>Bacteroidales</taxon>
        <taxon>Bacteroidaceae</taxon>
        <taxon>Phocaeicola</taxon>
    </lineage>
</organism>
<dbReference type="PATRIC" id="fig|1235788.3.peg.3786"/>
<evidence type="ECO:0000256" key="1">
    <source>
        <dbReference type="ARBA" id="ARBA00008857"/>
    </source>
</evidence>
<evidence type="ECO:0000256" key="3">
    <source>
        <dbReference type="ARBA" id="ARBA00023125"/>
    </source>
</evidence>
<dbReference type="RefSeq" id="WP_016277969.1">
    <property type="nucleotide sequence ID" value="NZ_CAJUNV010000006.1"/>
</dbReference>
<reference evidence="8 10" key="2">
    <citation type="submission" date="2019-04" db="EMBL/GenBank/DDBJ databases">
        <title>Microbes associate with the intestines of laboratory mice.</title>
        <authorList>
            <person name="Navarre W."/>
            <person name="Wong E."/>
            <person name="Huang K."/>
            <person name="Tropini C."/>
            <person name="Ng K."/>
            <person name="Yu B."/>
        </authorList>
    </citation>
    <scope>NUCLEOTIDE SEQUENCE [LARGE SCALE GENOMIC DNA]</scope>
    <source>
        <strain evidence="8 10">NM22_B1</strain>
    </source>
</reference>
<comment type="similarity">
    <text evidence="1">Belongs to the 'phage' integrase family.</text>
</comment>
<dbReference type="Pfam" id="PF00589">
    <property type="entry name" value="Phage_integrase"/>
    <property type="match status" value="1"/>
</dbReference>
<dbReference type="Proteomes" id="UP000014200">
    <property type="component" value="Unassembled WGS sequence"/>
</dbReference>
<dbReference type="PANTHER" id="PTHR30349:SF64">
    <property type="entry name" value="PROPHAGE INTEGRASE INTD-RELATED"/>
    <property type="match status" value="1"/>
</dbReference>
<dbReference type="InterPro" id="IPR050090">
    <property type="entry name" value="Tyrosine_recombinase_XerCD"/>
</dbReference>
<dbReference type="Gene3D" id="1.10.150.130">
    <property type="match status" value="1"/>
</dbReference>
<dbReference type="PANTHER" id="PTHR30349">
    <property type="entry name" value="PHAGE INTEGRASE-RELATED"/>
    <property type="match status" value="1"/>
</dbReference>
<dbReference type="GO" id="GO:0003677">
    <property type="term" value="F:DNA binding"/>
    <property type="evidence" value="ECO:0007669"/>
    <property type="project" value="UniProtKB-UniRule"/>
</dbReference>
<evidence type="ECO:0000313" key="10">
    <source>
        <dbReference type="Proteomes" id="UP000310760"/>
    </source>
</evidence>
<evidence type="ECO:0000313" key="7">
    <source>
        <dbReference type="EMBL" id="EOS09581.1"/>
    </source>
</evidence>
<protein>
    <submittedName>
        <fullName evidence="8">Site-specific integrase</fullName>
    </submittedName>
</protein>
<dbReference type="InterPro" id="IPR025269">
    <property type="entry name" value="SAM-like_dom"/>
</dbReference>
<dbReference type="Gene3D" id="1.10.443.10">
    <property type="entry name" value="Intergrase catalytic core"/>
    <property type="match status" value="1"/>
</dbReference>
<accession>R9I0J0</accession>
<dbReference type="STRING" id="1235788.C802_03694"/>
<dbReference type="InterPro" id="IPR010998">
    <property type="entry name" value="Integrase_recombinase_N"/>
</dbReference>
<proteinExistence type="inferred from homology"/>
<evidence type="ECO:0000256" key="2">
    <source>
        <dbReference type="ARBA" id="ARBA00022908"/>
    </source>
</evidence>
<dbReference type="Proteomes" id="UP000310760">
    <property type="component" value="Unassembled WGS sequence"/>
</dbReference>
<dbReference type="Pfam" id="PF13102">
    <property type="entry name" value="Phage_int_SAM_5"/>
    <property type="match status" value="1"/>
</dbReference>
<dbReference type="InterPro" id="IPR013762">
    <property type="entry name" value="Integrase-like_cat_sf"/>
</dbReference>
<dbReference type="EMBL" id="ASSP01000022">
    <property type="protein sequence ID" value="EOS09581.1"/>
    <property type="molecule type" value="Genomic_DNA"/>
</dbReference>
<dbReference type="CDD" id="cd01185">
    <property type="entry name" value="INTN1_C_like"/>
    <property type="match status" value="1"/>
</dbReference>
<dbReference type="PROSITE" id="PS51900">
    <property type="entry name" value="CB"/>
    <property type="match status" value="1"/>
</dbReference>
<evidence type="ECO:0000313" key="9">
    <source>
        <dbReference type="Proteomes" id="UP000014200"/>
    </source>
</evidence>
<comment type="caution">
    <text evidence="7">The sequence shown here is derived from an EMBL/GenBank/DDBJ whole genome shotgun (WGS) entry which is preliminary data.</text>
</comment>
<evidence type="ECO:0000256" key="4">
    <source>
        <dbReference type="ARBA" id="ARBA00023172"/>
    </source>
</evidence>
<dbReference type="OrthoDB" id="1112270at2"/>
<dbReference type="InterPro" id="IPR044068">
    <property type="entry name" value="CB"/>
</dbReference>
<feature type="domain" description="Core-binding (CB)" evidence="6">
    <location>
        <begin position="110"/>
        <end position="189"/>
    </location>
</feature>
<evidence type="ECO:0000259" key="6">
    <source>
        <dbReference type="PROSITE" id="PS51900"/>
    </source>
</evidence>
<dbReference type="InterPro" id="IPR011010">
    <property type="entry name" value="DNA_brk_join_enz"/>
</dbReference>
<name>R9I0J0_9BACT</name>
<dbReference type="GeneID" id="82154324"/>
<keyword evidence="9" id="KW-1185">Reference proteome</keyword>
<gene>
    <name evidence="7" type="ORF">C802_03694</name>
    <name evidence="8" type="ORF">E5339_18060</name>
</gene>
<sequence>MVKVRIKLRLSSVPGKAGTVFYRLSHQKVVKQINTSIHLLPEVWNVGGERLRDDAIQEDPRLPAVQRLIDNDIALIWQIIQSYEIQKKKFTLQHVVDAFRISQGSGKVLAFMQHLIDELFSKGSRGTARNYQCTLASFSTFLNEKDIPFSLLNEPLIQEYADWLEKRGVLRNSSSFYMRNLRSMYNKAVRKQGIRQLHPFQNVYTGIDKTRKRAVSEELIARLLGLELSDSPRLAFARDLFIFSYCTRGMSFVDMAYLHKTDIKNGYICYARRKTNQQLLVRVEGCVQRIIDSYTERTRNSPYVFPILHSVDDKEAYSQYQTGLRYYNKCLKEIAALLGDGITLTSYTPRHSWASIARSHHVSVSIISEGMGHASEKTTQIYLAALDNSLIDNANSEIVISLERWKDENGKL</sequence>
<dbReference type="AlphaFoldDB" id="R9I0J0"/>
<dbReference type="GO" id="GO:0006310">
    <property type="term" value="P:DNA recombination"/>
    <property type="evidence" value="ECO:0007669"/>
    <property type="project" value="UniProtKB-KW"/>
</dbReference>
<dbReference type="InterPro" id="IPR002104">
    <property type="entry name" value="Integrase_catalytic"/>
</dbReference>
<keyword evidence="4" id="KW-0233">DNA recombination</keyword>
<reference evidence="7 9" key="1">
    <citation type="submission" date="2013-04" db="EMBL/GenBank/DDBJ databases">
        <title>The Genome Sequence of Bacteroides massiliensis dnLKV3.</title>
        <authorList>
            <consortium name="The Broad Institute Genomics Platform"/>
            <consortium name="The Broad Institute Genome Sequencing Center for Infectious Disease"/>
            <person name="Earl A."/>
            <person name="Xavier R."/>
            <person name="Kuhn K."/>
            <person name="Stappenbeck T."/>
            <person name="Walker B."/>
            <person name="Young S."/>
            <person name="Zeng Q."/>
            <person name="Gargeya S."/>
            <person name="Fitzgerald M."/>
            <person name="Haas B."/>
            <person name="Abouelleil A."/>
            <person name="Allen A.W."/>
            <person name="Alvarado L."/>
            <person name="Arachchi H.M."/>
            <person name="Berlin A.M."/>
            <person name="Chapman S.B."/>
            <person name="Gainer-Dewar J."/>
            <person name="Goldberg J."/>
            <person name="Griggs A."/>
            <person name="Gujja S."/>
            <person name="Hansen M."/>
            <person name="Howarth C."/>
            <person name="Imamovic A."/>
            <person name="Ireland A."/>
            <person name="Larimer J."/>
            <person name="McCowan C."/>
            <person name="Murphy C."/>
            <person name="Pearson M."/>
            <person name="Poon T.W."/>
            <person name="Priest M."/>
            <person name="Roberts A."/>
            <person name="Saif S."/>
            <person name="Shea T."/>
            <person name="Sisk P."/>
            <person name="Sykes S."/>
            <person name="Wortman J."/>
            <person name="Nusbaum C."/>
            <person name="Birren B."/>
        </authorList>
    </citation>
    <scope>NUCLEOTIDE SEQUENCE [LARGE SCALE GENOMIC DNA]</scope>
    <source>
        <strain evidence="9">dnLKV3</strain>
        <strain evidence="7">DnLKV3</strain>
    </source>
</reference>
<dbReference type="GO" id="GO:0015074">
    <property type="term" value="P:DNA integration"/>
    <property type="evidence" value="ECO:0007669"/>
    <property type="project" value="UniProtKB-KW"/>
</dbReference>
<evidence type="ECO:0000313" key="8">
    <source>
        <dbReference type="EMBL" id="TGY67989.1"/>
    </source>
</evidence>
<keyword evidence="2" id="KW-0229">DNA integration</keyword>
<dbReference type="SUPFAM" id="SSF56349">
    <property type="entry name" value="DNA breaking-rejoining enzymes"/>
    <property type="match status" value="1"/>
</dbReference>
<keyword evidence="3 5" id="KW-0238">DNA-binding</keyword>
<dbReference type="EMBL" id="SRYJ01000048">
    <property type="protein sequence ID" value="TGY67989.1"/>
    <property type="molecule type" value="Genomic_DNA"/>
</dbReference>
<dbReference type="HOGENOM" id="CLU_033139_0_1_10"/>